<dbReference type="RefSeq" id="WP_173867466.1">
    <property type="nucleotide sequence ID" value="NZ_JAAIQY010000013.1"/>
</dbReference>
<feature type="transmembrane region" description="Helical" evidence="1">
    <location>
        <begin position="187"/>
        <end position="211"/>
    </location>
</feature>
<proteinExistence type="predicted"/>
<dbReference type="PANTHER" id="PTHR41309:SF2">
    <property type="entry name" value="MEMBRANE PROTEIN"/>
    <property type="match status" value="1"/>
</dbReference>
<evidence type="ECO:0000313" key="3">
    <source>
        <dbReference type="Proteomes" id="UP001297370"/>
    </source>
</evidence>
<feature type="transmembrane region" description="Helical" evidence="1">
    <location>
        <begin position="150"/>
        <end position="167"/>
    </location>
</feature>
<feature type="transmembrane region" description="Helical" evidence="1">
    <location>
        <begin position="41"/>
        <end position="59"/>
    </location>
</feature>
<name>A0AAJ1B5L7_MEDGN</name>
<gene>
    <name evidence="2" type="ORF">LIQ08_10310</name>
</gene>
<organism evidence="2 3">
    <name type="scientific">Mediterraneibacter gnavus</name>
    <name type="common">Ruminococcus gnavus</name>
    <dbReference type="NCBI Taxonomy" id="33038"/>
    <lineage>
        <taxon>Bacteria</taxon>
        <taxon>Bacillati</taxon>
        <taxon>Bacillota</taxon>
        <taxon>Clostridia</taxon>
        <taxon>Lachnospirales</taxon>
        <taxon>Lachnospiraceae</taxon>
        <taxon>Mediterraneibacter</taxon>
    </lineage>
</organism>
<dbReference type="InterPro" id="IPR025699">
    <property type="entry name" value="ABC2_memb-like"/>
</dbReference>
<comment type="caution">
    <text evidence="2">The sequence shown here is derived from an EMBL/GenBank/DDBJ whole genome shotgun (WGS) entry which is preliminary data.</text>
</comment>
<keyword evidence="1" id="KW-0812">Transmembrane</keyword>
<dbReference type="AlphaFoldDB" id="A0AAJ1B5L7"/>
<sequence length="216" mass="24825">MVGLIRKNLLTSGFRRKHYFIMFLCLIIISFVAPIDNYIPIIVYSLLTLVPGSVILSIVNQTSADDYKNELILPVKRSQIVLAKYLVYLISLFIILPVIVTFLLVNYKMGRIVFENYEINLMLLGVGITLLFGSLLIPAIFLFQQDKIKVIGIVSFILTIVPIRFFMIIMKNILDLNNIFDVYKYKYIIPIFILVCMCLFAMSGIVSNIIFSKKEF</sequence>
<protein>
    <submittedName>
        <fullName evidence="2">ABC-2 transporter permease</fullName>
    </submittedName>
</protein>
<feature type="transmembrane region" description="Helical" evidence="1">
    <location>
        <begin position="18"/>
        <end position="35"/>
    </location>
</feature>
<feature type="transmembrane region" description="Helical" evidence="1">
    <location>
        <begin position="119"/>
        <end position="143"/>
    </location>
</feature>
<dbReference type="Proteomes" id="UP001297370">
    <property type="component" value="Unassembled WGS sequence"/>
</dbReference>
<keyword evidence="1" id="KW-1133">Transmembrane helix</keyword>
<reference evidence="2" key="1">
    <citation type="submission" date="2021-10" db="EMBL/GenBank/DDBJ databases">
        <title>Collection of gut derived symbiotic bacterial strains cultured from healthy donors.</title>
        <authorList>
            <person name="Lin H."/>
            <person name="Littmann E."/>
            <person name="Claire K."/>
            <person name="Pamer E."/>
        </authorList>
    </citation>
    <scope>NUCLEOTIDE SEQUENCE</scope>
    <source>
        <strain evidence="2">MSK.23.18</strain>
    </source>
</reference>
<evidence type="ECO:0000256" key="1">
    <source>
        <dbReference type="SAM" id="Phobius"/>
    </source>
</evidence>
<keyword evidence="1" id="KW-0472">Membrane</keyword>
<dbReference type="Pfam" id="PF13346">
    <property type="entry name" value="ABC2_membrane_5"/>
    <property type="match status" value="1"/>
</dbReference>
<evidence type="ECO:0000313" key="2">
    <source>
        <dbReference type="EMBL" id="MCB5619540.1"/>
    </source>
</evidence>
<feature type="transmembrane region" description="Helical" evidence="1">
    <location>
        <begin position="85"/>
        <end position="107"/>
    </location>
</feature>
<accession>A0AAJ1B5L7</accession>
<dbReference type="EMBL" id="JAJBOM010000013">
    <property type="protein sequence ID" value="MCB5619540.1"/>
    <property type="molecule type" value="Genomic_DNA"/>
</dbReference>
<dbReference type="PANTHER" id="PTHR41309">
    <property type="entry name" value="MEMBRANE PROTEIN-RELATED"/>
    <property type="match status" value="1"/>
</dbReference>